<proteinExistence type="predicted"/>
<evidence type="ECO:0000313" key="1">
    <source>
        <dbReference type="EMBL" id="CAD2185029.1"/>
    </source>
</evidence>
<dbReference type="AlphaFoldDB" id="A0A6V7WDH9"/>
<dbReference type="EMBL" id="CAJEWN010000526">
    <property type="protein sequence ID" value="CAD2185029.1"/>
    <property type="molecule type" value="Genomic_DNA"/>
</dbReference>
<comment type="caution">
    <text evidence="1">The sequence shown here is derived from an EMBL/GenBank/DDBJ whole genome shotgun (WGS) entry which is preliminary data.</text>
</comment>
<dbReference type="Proteomes" id="UP000580250">
    <property type="component" value="Unassembled WGS sequence"/>
</dbReference>
<name>A0A6V7WDH9_MELEN</name>
<protein>
    <submittedName>
        <fullName evidence="1">Uncharacterized protein</fullName>
    </submittedName>
</protein>
<accession>A0A6V7WDH9</accession>
<organism evidence="1 2">
    <name type="scientific">Meloidogyne enterolobii</name>
    <name type="common">Root-knot nematode worm</name>
    <name type="synonym">Meloidogyne mayaguensis</name>
    <dbReference type="NCBI Taxonomy" id="390850"/>
    <lineage>
        <taxon>Eukaryota</taxon>
        <taxon>Metazoa</taxon>
        <taxon>Ecdysozoa</taxon>
        <taxon>Nematoda</taxon>
        <taxon>Chromadorea</taxon>
        <taxon>Rhabditida</taxon>
        <taxon>Tylenchina</taxon>
        <taxon>Tylenchomorpha</taxon>
        <taxon>Tylenchoidea</taxon>
        <taxon>Meloidogynidae</taxon>
        <taxon>Meloidogyninae</taxon>
        <taxon>Meloidogyne</taxon>
    </lineage>
</organism>
<sequence length="108" mass="12476">MSIRLYPSHGIFRMGRKSDKPRPIKIKFPCQSAVEEVLKNKNKIKLFHKNLNLRESLSRSDLEARSAVIKKCGEMRKANPGLDYIVYAGEVIERKDIATFRQTLNTKN</sequence>
<reference evidence="1 2" key="1">
    <citation type="submission" date="2020-08" db="EMBL/GenBank/DDBJ databases">
        <authorList>
            <person name="Koutsovoulos G."/>
            <person name="Danchin GJ E."/>
        </authorList>
    </citation>
    <scope>NUCLEOTIDE SEQUENCE [LARGE SCALE GENOMIC DNA]</scope>
</reference>
<gene>
    <name evidence="1" type="ORF">MENT_LOCUS37424</name>
</gene>
<evidence type="ECO:0000313" key="2">
    <source>
        <dbReference type="Proteomes" id="UP000580250"/>
    </source>
</evidence>